<dbReference type="GO" id="GO:0000981">
    <property type="term" value="F:DNA-binding transcription factor activity, RNA polymerase II-specific"/>
    <property type="evidence" value="ECO:0007669"/>
    <property type="project" value="InterPro"/>
</dbReference>
<feature type="compositionally biased region" description="Low complexity" evidence="4">
    <location>
        <begin position="99"/>
        <end position="111"/>
    </location>
</feature>
<dbReference type="GO" id="GO:0005634">
    <property type="term" value="C:nucleus"/>
    <property type="evidence" value="ECO:0007669"/>
    <property type="project" value="UniProtKB-SubCell"/>
</dbReference>
<dbReference type="STRING" id="105984.A0A427XEZ4"/>
<dbReference type="InterPro" id="IPR050613">
    <property type="entry name" value="Sec_Metabolite_Reg"/>
</dbReference>
<comment type="subcellular location">
    <subcellularLocation>
        <location evidence="1">Nucleus</location>
    </subcellularLocation>
</comment>
<dbReference type="Gene3D" id="4.10.240.10">
    <property type="entry name" value="Zn(2)-C6 fungal-type DNA-binding domain"/>
    <property type="match status" value="1"/>
</dbReference>
<keyword evidence="2" id="KW-0479">Metal-binding</keyword>
<name>A0A427XEZ4_9TREE</name>
<reference evidence="7 8" key="1">
    <citation type="submission" date="2018-11" db="EMBL/GenBank/DDBJ databases">
        <title>Genome sequence of Apiotrichum porosum DSM 27194.</title>
        <authorList>
            <person name="Aliyu H."/>
            <person name="Gorte O."/>
            <person name="Ochsenreither K."/>
        </authorList>
    </citation>
    <scope>NUCLEOTIDE SEQUENCE [LARGE SCALE GENOMIC DNA]</scope>
    <source>
        <strain evidence="7 8">DSM 27194</strain>
    </source>
</reference>
<keyword evidence="5" id="KW-0472">Membrane</keyword>
<comment type="caution">
    <text evidence="7">The sequence shown here is derived from an EMBL/GenBank/DDBJ whole genome shotgun (WGS) entry which is preliminary data.</text>
</comment>
<dbReference type="PANTHER" id="PTHR31001:SF76">
    <property type="entry name" value="ZN(2)-C6 FUNGAL-TYPE DOMAIN-CONTAINING PROTEIN"/>
    <property type="match status" value="1"/>
</dbReference>
<organism evidence="7 8">
    <name type="scientific">Apiotrichum porosum</name>
    <dbReference type="NCBI Taxonomy" id="105984"/>
    <lineage>
        <taxon>Eukaryota</taxon>
        <taxon>Fungi</taxon>
        <taxon>Dikarya</taxon>
        <taxon>Basidiomycota</taxon>
        <taxon>Agaricomycotina</taxon>
        <taxon>Tremellomycetes</taxon>
        <taxon>Trichosporonales</taxon>
        <taxon>Trichosporonaceae</taxon>
        <taxon>Apiotrichum</taxon>
    </lineage>
</organism>
<keyword evidence="8" id="KW-1185">Reference proteome</keyword>
<evidence type="ECO:0000256" key="5">
    <source>
        <dbReference type="SAM" id="Phobius"/>
    </source>
</evidence>
<dbReference type="Pfam" id="PF00172">
    <property type="entry name" value="Zn_clus"/>
    <property type="match status" value="1"/>
</dbReference>
<protein>
    <recommendedName>
        <fullName evidence="6">Zn(2)-C6 fungal-type domain-containing protein</fullName>
    </recommendedName>
</protein>
<dbReference type="EMBL" id="RSCE01000017">
    <property type="protein sequence ID" value="RSH77323.1"/>
    <property type="molecule type" value="Genomic_DNA"/>
</dbReference>
<dbReference type="Proteomes" id="UP000279236">
    <property type="component" value="Unassembled WGS sequence"/>
</dbReference>
<dbReference type="PROSITE" id="PS50048">
    <property type="entry name" value="ZN2_CY6_FUNGAL_2"/>
    <property type="match status" value="1"/>
</dbReference>
<evidence type="ECO:0000256" key="2">
    <source>
        <dbReference type="ARBA" id="ARBA00022723"/>
    </source>
</evidence>
<dbReference type="SMART" id="SM00066">
    <property type="entry name" value="GAL4"/>
    <property type="match status" value="1"/>
</dbReference>
<proteinExistence type="predicted"/>
<gene>
    <name evidence="7" type="ORF">EHS24_003634</name>
</gene>
<evidence type="ECO:0000256" key="1">
    <source>
        <dbReference type="ARBA" id="ARBA00004123"/>
    </source>
</evidence>
<dbReference type="GeneID" id="39588177"/>
<dbReference type="PANTHER" id="PTHR31001">
    <property type="entry name" value="UNCHARACTERIZED TRANSCRIPTIONAL REGULATORY PROTEIN"/>
    <property type="match status" value="1"/>
</dbReference>
<dbReference type="RefSeq" id="XP_028472470.1">
    <property type="nucleotide sequence ID" value="XM_028619296.1"/>
</dbReference>
<dbReference type="GO" id="GO:0006351">
    <property type="term" value="P:DNA-templated transcription"/>
    <property type="evidence" value="ECO:0007669"/>
    <property type="project" value="InterPro"/>
</dbReference>
<feature type="domain" description="Zn(2)-C6 fungal-type" evidence="6">
    <location>
        <begin position="22"/>
        <end position="52"/>
    </location>
</feature>
<dbReference type="AlphaFoldDB" id="A0A427XEZ4"/>
<dbReference type="InterPro" id="IPR001138">
    <property type="entry name" value="Zn2Cys6_DnaBD"/>
</dbReference>
<evidence type="ECO:0000313" key="8">
    <source>
        <dbReference type="Proteomes" id="UP000279236"/>
    </source>
</evidence>
<feature type="region of interest" description="Disordered" evidence="4">
    <location>
        <begin position="99"/>
        <end position="134"/>
    </location>
</feature>
<dbReference type="Pfam" id="PF04082">
    <property type="entry name" value="Fungal_trans"/>
    <property type="match status" value="1"/>
</dbReference>
<dbReference type="InterPro" id="IPR007219">
    <property type="entry name" value="XnlR_reg_dom"/>
</dbReference>
<evidence type="ECO:0000259" key="6">
    <source>
        <dbReference type="PROSITE" id="PS50048"/>
    </source>
</evidence>
<evidence type="ECO:0000256" key="4">
    <source>
        <dbReference type="SAM" id="MobiDB-lite"/>
    </source>
</evidence>
<feature type="transmembrane region" description="Helical" evidence="5">
    <location>
        <begin position="567"/>
        <end position="589"/>
    </location>
</feature>
<dbReference type="SMART" id="SM00906">
    <property type="entry name" value="Fungal_trans"/>
    <property type="match status" value="1"/>
</dbReference>
<accession>A0A427XEZ4</accession>
<dbReference type="OrthoDB" id="410267at2759"/>
<evidence type="ECO:0000256" key="3">
    <source>
        <dbReference type="ARBA" id="ARBA00023242"/>
    </source>
</evidence>
<sequence>MDSQQQVPPPAMFAPGPRQMRNCLPCKKRKIKCDRKIPCGPCALRDDVDSCTPAVALLEEYPAYAQEGGSFVSAAAFKLLSETVETLQNRVHTLEARVSAAADASSQPASPIQTQTRRGSGGATASPPPSSAAYAGTSRRYVADDEMIFELEDLHQQNRINTMRNLNSPQDNTLPLHLGRSAGGAMSTDIAVAPRVNFLGDTHPLSFLLPTGTDYIAAALATLPQQHQCELLVKQYFDSVEWFQRCLHYPTFMAQCRQFWDNTTTTHNLSPDFVCTYVMVVCLGLRMMVPGSPGEAEALALAERLFHVAEGVLWCSRFLQRQTFESLQAISLMTVYGFGMEDGADATWALYGSAIKIGQNLGLNRLEEEASDKTWAPLWSSRLQREIGRRVWWTFVCLDWSHAVAHGSSYCVHPSQNLTALPANLQDHELDDETAIPLPLDTYTPINMQIFRIKFVHLYREITDHMATYKTPQFPFIKKAIIDLANSLPKHFAEPENLPEDASPSLVTDAIFLNVMANVRLIRLHRSYFLRGYHDGRFTISKKRCLESAQTLLRLIDLAEKRVPTLLSFWVVLFYAFTAAVPVCIDFLFEPTPQKHKSVTQILETFRSREYLPESRATGPRAPGQETPTIKNIIFAINRPQGNEAVQFPNVLDMANTRQPAAVLDLLPTDQPIPDAMVAWELSDQLFGMFEAGDILNTLWSQTETVWLSQ</sequence>
<keyword evidence="5" id="KW-0812">Transmembrane</keyword>
<keyword evidence="5" id="KW-1133">Transmembrane helix</keyword>
<dbReference type="InterPro" id="IPR036864">
    <property type="entry name" value="Zn2-C6_fun-type_DNA-bd_sf"/>
</dbReference>
<dbReference type="GO" id="GO:0008270">
    <property type="term" value="F:zinc ion binding"/>
    <property type="evidence" value="ECO:0007669"/>
    <property type="project" value="InterPro"/>
</dbReference>
<evidence type="ECO:0000313" key="7">
    <source>
        <dbReference type="EMBL" id="RSH77323.1"/>
    </source>
</evidence>
<dbReference type="CDD" id="cd00067">
    <property type="entry name" value="GAL4"/>
    <property type="match status" value="1"/>
</dbReference>
<dbReference type="SUPFAM" id="SSF57701">
    <property type="entry name" value="Zn2/Cys6 DNA-binding domain"/>
    <property type="match status" value="1"/>
</dbReference>
<dbReference type="CDD" id="cd12148">
    <property type="entry name" value="fungal_TF_MHR"/>
    <property type="match status" value="1"/>
</dbReference>
<keyword evidence="3" id="KW-0539">Nucleus</keyword>
<dbReference type="GO" id="GO:0003677">
    <property type="term" value="F:DNA binding"/>
    <property type="evidence" value="ECO:0007669"/>
    <property type="project" value="InterPro"/>
</dbReference>